<dbReference type="Proteomes" id="UP000003639">
    <property type="component" value="Unassembled WGS sequence"/>
</dbReference>
<dbReference type="SMART" id="SM00646">
    <property type="entry name" value="Ami_3"/>
    <property type="match status" value="1"/>
</dbReference>
<feature type="domain" description="SH3b" evidence="3">
    <location>
        <begin position="191"/>
        <end position="255"/>
    </location>
</feature>
<evidence type="ECO:0000259" key="3">
    <source>
        <dbReference type="PROSITE" id="PS51781"/>
    </source>
</evidence>
<evidence type="ECO:0000313" key="5">
    <source>
        <dbReference type="Proteomes" id="UP000003639"/>
    </source>
</evidence>
<dbReference type="SMART" id="SM00287">
    <property type="entry name" value="SH3b"/>
    <property type="match status" value="1"/>
</dbReference>
<dbReference type="Gene3D" id="3.40.630.40">
    <property type="entry name" value="Zn-dependent exopeptidases"/>
    <property type="match status" value="1"/>
</dbReference>
<dbReference type="GO" id="GO:0008745">
    <property type="term" value="F:N-acetylmuramoyl-L-alanine amidase activity"/>
    <property type="evidence" value="ECO:0007669"/>
    <property type="project" value="InterPro"/>
</dbReference>
<accession>A6NUN1</accession>
<dbReference type="SUPFAM" id="SSF53187">
    <property type="entry name" value="Zn-dependent exopeptidases"/>
    <property type="match status" value="1"/>
</dbReference>
<comment type="caution">
    <text evidence="4">The sequence shown here is derived from an EMBL/GenBank/DDBJ whole genome shotgun (WGS) entry which is preliminary data.</text>
</comment>
<dbReference type="AlphaFoldDB" id="A6NUN1"/>
<organism evidence="4 5">
    <name type="scientific">Pseudoflavonifractor capillosus ATCC 29799</name>
    <dbReference type="NCBI Taxonomy" id="411467"/>
    <lineage>
        <taxon>Bacteria</taxon>
        <taxon>Bacillati</taxon>
        <taxon>Bacillota</taxon>
        <taxon>Clostridia</taxon>
        <taxon>Eubacteriales</taxon>
        <taxon>Oscillospiraceae</taxon>
        <taxon>Pseudoflavonifractor</taxon>
    </lineage>
</organism>
<protein>
    <submittedName>
        <fullName evidence="4">Putative N-acetylmuramoyl-L-alanine amidase</fullName>
    </submittedName>
</protein>
<dbReference type="Gene3D" id="2.30.30.40">
    <property type="entry name" value="SH3 Domains"/>
    <property type="match status" value="1"/>
</dbReference>
<dbReference type="PROSITE" id="PS51781">
    <property type="entry name" value="SH3B"/>
    <property type="match status" value="1"/>
</dbReference>
<reference evidence="4 5" key="1">
    <citation type="submission" date="2007-04" db="EMBL/GenBank/DDBJ databases">
        <authorList>
            <person name="Fulton L."/>
            <person name="Clifton S."/>
            <person name="Fulton B."/>
            <person name="Xu J."/>
            <person name="Minx P."/>
            <person name="Pepin K.H."/>
            <person name="Johnson M."/>
            <person name="Thiruvilangam P."/>
            <person name="Bhonagiri V."/>
            <person name="Nash W.E."/>
            <person name="Mardis E.R."/>
            <person name="Wilson R.K."/>
        </authorList>
    </citation>
    <scope>NUCLEOTIDE SEQUENCE [LARGE SCALE GENOMIC DNA]</scope>
    <source>
        <strain evidence="4 5">ATCC 29799</strain>
    </source>
</reference>
<dbReference type="GO" id="GO:0009253">
    <property type="term" value="P:peptidoglycan catabolic process"/>
    <property type="evidence" value="ECO:0007669"/>
    <property type="project" value="InterPro"/>
</dbReference>
<dbReference type="STRING" id="411467.BACCAP_01915"/>
<evidence type="ECO:0000313" key="4">
    <source>
        <dbReference type="EMBL" id="EDN00082.1"/>
    </source>
</evidence>
<dbReference type="Pfam" id="PF08239">
    <property type="entry name" value="SH3_3"/>
    <property type="match status" value="1"/>
</dbReference>
<dbReference type="Pfam" id="PF01520">
    <property type="entry name" value="Amidase_3"/>
    <property type="match status" value="1"/>
</dbReference>
<dbReference type="GO" id="GO:0071555">
    <property type="term" value="P:cell wall organization"/>
    <property type="evidence" value="ECO:0007669"/>
    <property type="project" value="UniProtKB-KW"/>
</dbReference>
<evidence type="ECO:0000256" key="2">
    <source>
        <dbReference type="ARBA" id="ARBA00023316"/>
    </source>
</evidence>
<sequence>MGQKGGIPMPKIYLSPSTQENNLYVNGGTEEEWMNRLADAMVPYLISSGIQFTRNTPDMTAASSIAASNAGQYDLHLALHSNAAPDGQYGQIRGIIVFYYPTSAKGRRAAVIMADNLKTIYPLPNNVRAEGTTSIGEVRRVRAPSVFLELGYHDNPDDAAWIKNNLEPVARNLVLSLTEYFGIPFLMPVPAKQGVVDVSWGYLNIRSRPDTSAQVIAKAYDGARLTVINQWQGWYLVQFDGVVGYASSDFITLLS</sequence>
<name>A6NUN1_9FIRM</name>
<dbReference type="InterPro" id="IPR003646">
    <property type="entry name" value="SH3-like_bac-type"/>
</dbReference>
<reference evidence="4 5" key="2">
    <citation type="submission" date="2007-06" db="EMBL/GenBank/DDBJ databases">
        <title>Draft genome sequence of Pseudoflavonifractor capillosus ATCC 29799.</title>
        <authorList>
            <person name="Sudarsanam P."/>
            <person name="Ley R."/>
            <person name="Guruge J."/>
            <person name="Turnbaugh P.J."/>
            <person name="Mahowald M."/>
            <person name="Liep D."/>
            <person name="Gordon J."/>
        </authorList>
    </citation>
    <scope>NUCLEOTIDE SEQUENCE [LARGE SCALE GENOMIC DNA]</scope>
    <source>
        <strain evidence="4 5">ATCC 29799</strain>
    </source>
</reference>
<keyword evidence="5" id="KW-1185">Reference proteome</keyword>
<keyword evidence="1" id="KW-0378">Hydrolase</keyword>
<evidence type="ECO:0000256" key="1">
    <source>
        <dbReference type="ARBA" id="ARBA00022801"/>
    </source>
</evidence>
<dbReference type="InterPro" id="IPR002508">
    <property type="entry name" value="MurNAc-LAA_cat"/>
</dbReference>
<keyword evidence="2" id="KW-0961">Cell wall biogenesis/degradation</keyword>
<dbReference type="EMBL" id="AAXG02000012">
    <property type="protein sequence ID" value="EDN00082.1"/>
    <property type="molecule type" value="Genomic_DNA"/>
</dbReference>
<dbReference type="eggNOG" id="COG3103">
    <property type="taxonomic scope" value="Bacteria"/>
</dbReference>
<proteinExistence type="predicted"/>
<dbReference type="eggNOG" id="COG0860">
    <property type="taxonomic scope" value="Bacteria"/>
</dbReference>
<gene>
    <name evidence="4" type="ORF">BACCAP_01915</name>
</gene>